<evidence type="ECO:0000313" key="1">
    <source>
        <dbReference type="EMBL" id="ATA87278.1"/>
    </source>
</evidence>
<dbReference type="KEGG" id="cgh:CGC50_08960"/>
<proteinExistence type="predicted"/>
<accession>A0A250FT80</accession>
<dbReference type="GeneID" id="84808682"/>
<protein>
    <recommendedName>
        <fullName evidence="3">Roadblock/LAMTOR2 domain-containing protein</fullName>
    </recommendedName>
</protein>
<dbReference type="OrthoDB" id="572168at2"/>
<name>A0A250FT80_9FLAO</name>
<dbReference type="RefSeq" id="WP_095910556.1">
    <property type="nucleotide sequence ID" value="NZ_CAJPPZ010000063.1"/>
</dbReference>
<dbReference type="EMBL" id="CP022386">
    <property type="protein sequence ID" value="ATA87278.1"/>
    <property type="molecule type" value="Genomic_DNA"/>
</dbReference>
<evidence type="ECO:0008006" key="3">
    <source>
        <dbReference type="Google" id="ProtNLM"/>
    </source>
</evidence>
<dbReference type="Proteomes" id="UP000217250">
    <property type="component" value="Chromosome"/>
</dbReference>
<sequence>MTNVLDKFVQDIKANVPGFVAVSVTEVKSGVSYVASSADPNFDPNLASAYNLEVVKAKMNALRVLGLEGKEKIEDILITLTNQIHVIDVAPNGTYFIYLVVDSSKANLGITRSLLARYKKDLQSIF</sequence>
<dbReference type="AlphaFoldDB" id="A0A250FT80"/>
<gene>
    <name evidence="1" type="ORF">CGC50_08960</name>
</gene>
<evidence type="ECO:0000313" key="2">
    <source>
        <dbReference type="Proteomes" id="UP000217250"/>
    </source>
</evidence>
<organism evidence="1 2">
    <name type="scientific">Capnocytophaga gingivalis</name>
    <dbReference type="NCBI Taxonomy" id="1017"/>
    <lineage>
        <taxon>Bacteria</taxon>
        <taxon>Pseudomonadati</taxon>
        <taxon>Bacteroidota</taxon>
        <taxon>Flavobacteriia</taxon>
        <taxon>Flavobacteriales</taxon>
        <taxon>Flavobacteriaceae</taxon>
        <taxon>Capnocytophaga</taxon>
    </lineage>
</organism>
<reference evidence="2" key="1">
    <citation type="submission" date="2017-06" db="EMBL/GenBank/DDBJ databases">
        <title>Capnocytophaga spp. assemblies.</title>
        <authorList>
            <person name="Gulvik C.A."/>
        </authorList>
    </citation>
    <scope>NUCLEOTIDE SEQUENCE [LARGE SCALE GENOMIC DNA]</scope>
    <source>
        <strain evidence="2">H1496</strain>
    </source>
</reference>